<keyword evidence="3" id="KW-1003">Cell membrane</keyword>
<evidence type="ECO:0000256" key="9">
    <source>
        <dbReference type="SAM" id="MobiDB-lite"/>
    </source>
</evidence>
<organism evidence="11 12">
    <name type="scientific">Senna tora</name>
    <dbReference type="NCBI Taxonomy" id="362788"/>
    <lineage>
        <taxon>Eukaryota</taxon>
        <taxon>Viridiplantae</taxon>
        <taxon>Streptophyta</taxon>
        <taxon>Embryophyta</taxon>
        <taxon>Tracheophyta</taxon>
        <taxon>Spermatophyta</taxon>
        <taxon>Magnoliopsida</taxon>
        <taxon>eudicotyledons</taxon>
        <taxon>Gunneridae</taxon>
        <taxon>Pentapetalae</taxon>
        <taxon>rosids</taxon>
        <taxon>fabids</taxon>
        <taxon>Fabales</taxon>
        <taxon>Fabaceae</taxon>
        <taxon>Caesalpinioideae</taxon>
        <taxon>Cassia clade</taxon>
        <taxon>Senna</taxon>
    </lineage>
</organism>
<evidence type="ECO:0000256" key="7">
    <source>
        <dbReference type="ARBA" id="ARBA00024211"/>
    </source>
</evidence>
<evidence type="ECO:0000313" key="12">
    <source>
        <dbReference type="Proteomes" id="UP000634136"/>
    </source>
</evidence>
<protein>
    <submittedName>
        <fullName evidence="11">Protein UPSTREAM OF FLC-like isoform X1</fullName>
    </submittedName>
</protein>
<dbReference type="InterPro" id="IPR048351">
    <property type="entry name" value="SOK_DIX"/>
</dbReference>
<feature type="compositionally biased region" description="Low complexity" evidence="9">
    <location>
        <begin position="181"/>
        <end position="195"/>
    </location>
</feature>
<keyword evidence="12" id="KW-1185">Reference proteome</keyword>
<keyword evidence="4" id="KW-0132">Cell division</keyword>
<dbReference type="GO" id="GO:0090708">
    <property type="term" value="P:specification of plant organ axis polarity"/>
    <property type="evidence" value="ECO:0007669"/>
    <property type="project" value="UniProtKB-ARBA"/>
</dbReference>
<dbReference type="EMBL" id="JAAIUW010000007">
    <property type="protein sequence ID" value="KAF7823336.1"/>
    <property type="molecule type" value="Genomic_DNA"/>
</dbReference>
<dbReference type="Pfam" id="PF06136">
    <property type="entry name" value="SOK"/>
    <property type="match status" value="1"/>
</dbReference>
<keyword evidence="6" id="KW-0131">Cell cycle</keyword>
<comment type="caution">
    <text evidence="11">The sequence shown here is derived from an EMBL/GenBank/DDBJ whole genome shotgun (WGS) entry which is preliminary data.</text>
</comment>
<comment type="similarity">
    <text evidence="7">Belongs to the SOSEKI family.</text>
</comment>
<sequence>MESTEIMRKKYSRQVSPERAKVWKEKSPKYHQNRKVAVIYYLSRNRQLEHPHFMEVLLSSPEGLYLRDVIDRLNALRGRGMTSLYSWSCKRSYKSGFVWHDLCEDDLILPAHGNEYVLKGSELFDQSNSDHFSPINNVKLHSLKQLPDQAATSRSQDEASSSSSMNWKDSTTRHSQEQEQELSSSSDEGKSGSANSLSLTLTEYKISNTNDGLGLADASTQTDRQEQTQKSKTCTRGVSTEEGPSPTLTSSQHVSHEVKDKSEKCRDIIVSLKTETLESLIRADSDTSSKMDSFRILKEEEEGENSSCDYMEIDCVREKNPRVLGLRLMDDDKECFSGSLVETTRLLKEHHGGGITALRRSSSCSTAERRCSEENSEEKKKECSKCIPRSIKASLTKLQLARSESMSMRSPLHDASAILLAAKAQLPSKINHTDHHQDIKIEES</sequence>
<dbReference type="GO" id="GO:2000067">
    <property type="term" value="P:regulation of root morphogenesis"/>
    <property type="evidence" value="ECO:0007669"/>
    <property type="project" value="UniProtKB-ARBA"/>
</dbReference>
<reference evidence="11" key="1">
    <citation type="submission" date="2020-09" db="EMBL/GenBank/DDBJ databases">
        <title>Genome-Enabled Discovery of Anthraquinone Biosynthesis in Senna tora.</title>
        <authorList>
            <person name="Kang S.-H."/>
            <person name="Pandey R.P."/>
            <person name="Lee C.-M."/>
            <person name="Sim J.-S."/>
            <person name="Jeong J.-T."/>
            <person name="Choi B.-S."/>
            <person name="Jung M."/>
            <person name="Ginzburg D."/>
            <person name="Zhao K."/>
            <person name="Won S.Y."/>
            <person name="Oh T.-J."/>
            <person name="Yu Y."/>
            <person name="Kim N.-H."/>
            <person name="Lee O.R."/>
            <person name="Lee T.-H."/>
            <person name="Bashyal P."/>
            <person name="Kim T.-S."/>
            <person name="Lee W.-H."/>
            <person name="Kawkins C."/>
            <person name="Kim C.-K."/>
            <person name="Kim J.S."/>
            <person name="Ahn B.O."/>
            <person name="Rhee S.Y."/>
            <person name="Sohng J.K."/>
        </authorList>
    </citation>
    <scope>NUCLEOTIDE SEQUENCE</scope>
    <source>
        <tissue evidence="11">Leaf</tissue>
    </source>
</reference>
<feature type="region of interest" description="Disordered" evidence="9">
    <location>
        <begin position="147"/>
        <end position="195"/>
    </location>
</feature>
<keyword evidence="2" id="KW-0217">Developmental protein</keyword>
<evidence type="ECO:0000256" key="3">
    <source>
        <dbReference type="ARBA" id="ARBA00022475"/>
    </source>
</evidence>
<evidence type="ECO:0000256" key="6">
    <source>
        <dbReference type="ARBA" id="ARBA00023306"/>
    </source>
</evidence>
<keyword evidence="5" id="KW-0472">Membrane</keyword>
<proteinExistence type="inferred from homology"/>
<dbReference type="OrthoDB" id="1280899at2759"/>
<gene>
    <name evidence="11" type="ORF">G2W53_021480</name>
</gene>
<dbReference type="PIRSF" id="PIRSF031043">
    <property type="entry name" value="UCP031043"/>
    <property type="match status" value="1"/>
</dbReference>
<dbReference type="AlphaFoldDB" id="A0A834TLX0"/>
<evidence type="ECO:0000256" key="2">
    <source>
        <dbReference type="ARBA" id="ARBA00022473"/>
    </source>
</evidence>
<dbReference type="PANTHER" id="PTHR31083:SF6">
    <property type="entry name" value="PROTEIN SOSEKI 3"/>
    <property type="match status" value="1"/>
</dbReference>
<evidence type="ECO:0000313" key="11">
    <source>
        <dbReference type="EMBL" id="KAF7823336.1"/>
    </source>
</evidence>
<dbReference type="Proteomes" id="UP000634136">
    <property type="component" value="Unassembled WGS sequence"/>
</dbReference>
<dbReference type="PANTHER" id="PTHR31083">
    <property type="entry name" value="UPSTREAM OF FLC PROTEIN (DUF966)"/>
    <property type="match status" value="1"/>
</dbReference>
<feature type="region of interest" description="Disordered" evidence="9">
    <location>
        <begin position="215"/>
        <end position="260"/>
    </location>
</feature>
<dbReference type="GO" id="GO:0051258">
    <property type="term" value="P:protein polymerization"/>
    <property type="evidence" value="ECO:0007669"/>
    <property type="project" value="UniProtKB-ARBA"/>
</dbReference>
<comment type="subcellular location">
    <subcellularLocation>
        <location evidence="1">Cell membrane</location>
        <topology evidence="1">Peripheral membrane protein</topology>
        <orientation evidence="1">Cytoplasmic side</orientation>
    </subcellularLocation>
</comment>
<feature type="domain" description="SOSEKI DIX-like" evidence="10">
    <location>
        <begin position="36"/>
        <end position="124"/>
    </location>
</feature>
<dbReference type="GO" id="GO:0051301">
    <property type="term" value="P:cell division"/>
    <property type="evidence" value="ECO:0007669"/>
    <property type="project" value="UniProtKB-KW"/>
</dbReference>
<dbReference type="InterPro" id="IPR021182">
    <property type="entry name" value="SOK_magnoliopsida"/>
</dbReference>
<dbReference type="InterPro" id="IPR010369">
    <property type="entry name" value="SOK"/>
</dbReference>
<dbReference type="GO" id="GO:0051302">
    <property type="term" value="P:regulation of cell division"/>
    <property type="evidence" value="ECO:0007669"/>
    <property type="project" value="UniProtKB-ARBA"/>
</dbReference>
<accession>A0A834TLX0</accession>
<evidence type="ECO:0000256" key="4">
    <source>
        <dbReference type="ARBA" id="ARBA00022618"/>
    </source>
</evidence>
<dbReference type="GO" id="GO:0005886">
    <property type="term" value="C:plasma membrane"/>
    <property type="evidence" value="ECO:0007669"/>
    <property type="project" value="UniProtKB-SubCell"/>
</dbReference>
<evidence type="ECO:0000256" key="5">
    <source>
        <dbReference type="ARBA" id="ARBA00023136"/>
    </source>
</evidence>
<name>A0A834TLX0_9FABA</name>
<evidence type="ECO:0000259" key="10">
    <source>
        <dbReference type="Pfam" id="PF06136"/>
    </source>
</evidence>
<evidence type="ECO:0000256" key="8">
    <source>
        <dbReference type="ARBA" id="ARBA00046534"/>
    </source>
</evidence>
<evidence type="ECO:0000256" key="1">
    <source>
        <dbReference type="ARBA" id="ARBA00004413"/>
    </source>
</evidence>
<comment type="subunit">
    <text evidence="8">Homodimer. Forms long polymer filaments with other SOKs proteins polymers (e.g. SOK1, SOK2, SOK3 and SOK4) crucial for polar localization and biological activity. Binds to ANGUSTIFOLIA (AN).</text>
</comment>